<dbReference type="CDD" id="cd02440">
    <property type="entry name" value="AdoMet_MTases"/>
    <property type="match status" value="1"/>
</dbReference>
<evidence type="ECO:0000313" key="11">
    <source>
        <dbReference type="Proteomes" id="UP000554482"/>
    </source>
</evidence>
<dbReference type="PANTHER" id="PTHR14741:SF32">
    <property type="entry name" value="TRIMETHYLGUANOSINE SYNTHASE"/>
    <property type="match status" value="1"/>
</dbReference>
<dbReference type="EMBL" id="JABWDY010014447">
    <property type="protein sequence ID" value="KAF5197636.1"/>
    <property type="molecule type" value="Genomic_DNA"/>
</dbReference>
<gene>
    <name evidence="10" type="ORF">FRX31_012782</name>
</gene>
<name>A0A7J6WJS2_THATH</name>
<evidence type="ECO:0000256" key="1">
    <source>
        <dbReference type="ARBA" id="ARBA00018517"/>
    </source>
</evidence>
<dbReference type="SUPFAM" id="SSF53335">
    <property type="entry name" value="S-adenosyl-L-methionine-dependent methyltransferases"/>
    <property type="match status" value="1"/>
</dbReference>
<evidence type="ECO:0000313" key="10">
    <source>
        <dbReference type="EMBL" id="KAF5197636.1"/>
    </source>
</evidence>
<evidence type="ECO:0000256" key="2">
    <source>
        <dbReference type="ARBA" id="ARBA00025783"/>
    </source>
</evidence>
<feature type="domain" description="WW" evidence="9">
    <location>
        <begin position="290"/>
        <end position="318"/>
    </location>
</feature>
<dbReference type="OrthoDB" id="194443at2759"/>
<organism evidence="10 11">
    <name type="scientific">Thalictrum thalictroides</name>
    <name type="common">Rue-anemone</name>
    <name type="synonym">Anemone thalictroides</name>
    <dbReference type="NCBI Taxonomy" id="46969"/>
    <lineage>
        <taxon>Eukaryota</taxon>
        <taxon>Viridiplantae</taxon>
        <taxon>Streptophyta</taxon>
        <taxon>Embryophyta</taxon>
        <taxon>Tracheophyta</taxon>
        <taxon>Spermatophyta</taxon>
        <taxon>Magnoliopsida</taxon>
        <taxon>Ranunculales</taxon>
        <taxon>Ranunculaceae</taxon>
        <taxon>Thalictroideae</taxon>
        <taxon>Thalictrum</taxon>
    </lineage>
</organism>
<dbReference type="GO" id="GO:0005634">
    <property type="term" value="C:nucleus"/>
    <property type="evidence" value="ECO:0007669"/>
    <property type="project" value="TreeGrafter"/>
</dbReference>
<dbReference type="PROSITE" id="PS50020">
    <property type="entry name" value="WW_DOMAIN_2"/>
    <property type="match status" value="1"/>
</dbReference>
<dbReference type="AlphaFoldDB" id="A0A7J6WJS2"/>
<evidence type="ECO:0000256" key="8">
    <source>
        <dbReference type="SAM" id="MobiDB-lite"/>
    </source>
</evidence>
<proteinExistence type="inferred from homology"/>
<comment type="similarity">
    <text evidence="2">Belongs to the methyltransferase superfamily. Trimethylguanosine synthase family.</text>
</comment>
<feature type="compositionally biased region" description="Polar residues" evidence="8">
    <location>
        <begin position="371"/>
        <end position="383"/>
    </location>
</feature>
<evidence type="ECO:0000256" key="4">
    <source>
        <dbReference type="ARBA" id="ARBA00048740"/>
    </source>
</evidence>
<dbReference type="Proteomes" id="UP000554482">
    <property type="component" value="Unassembled WGS sequence"/>
</dbReference>
<keyword evidence="11" id="KW-1185">Reference proteome</keyword>
<comment type="caution">
    <text evidence="10">The sequence shown here is derived from an EMBL/GenBank/DDBJ whole genome shotgun (WGS) entry which is preliminary data.</text>
</comment>
<dbReference type="PANTHER" id="PTHR14741">
    <property type="entry name" value="S-ADENOSYLMETHIONINE-DEPENDENT METHYLTRANSFERASE RELATED"/>
    <property type="match status" value="1"/>
</dbReference>
<dbReference type="Gene3D" id="3.40.50.150">
    <property type="entry name" value="Vaccinia Virus protein VP39"/>
    <property type="match status" value="1"/>
</dbReference>
<comment type="catalytic activity">
    <reaction evidence="3">
        <text>a 5'-end (N(2),N(7)-dimethyl 5'-triphosphoguanosine)-ribonucleoside in snoRNA + S-adenosyl-L-methionine = a 5'-end (N(2),N(2),N(7)-trimethyl 5'-triphosphoguanosine)-ribonucleoside in snoRNA + S-adenosyl-L-homocysteine + H(+)</text>
        <dbReference type="Rhea" id="RHEA:78507"/>
        <dbReference type="Rhea" id="RHEA-COMP:19088"/>
        <dbReference type="Rhea" id="RHEA-COMP:19090"/>
        <dbReference type="ChEBI" id="CHEBI:15378"/>
        <dbReference type="ChEBI" id="CHEBI:57856"/>
        <dbReference type="ChEBI" id="CHEBI:59789"/>
        <dbReference type="ChEBI" id="CHEBI:167623"/>
        <dbReference type="ChEBI" id="CHEBI:172880"/>
    </reaction>
    <physiologicalReaction direction="left-to-right" evidence="3">
        <dbReference type="Rhea" id="RHEA:78508"/>
    </physiologicalReaction>
</comment>
<reference evidence="10 11" key="1">
    <citation type="submission" date="2020-06" db="EMBL/GenBank/DDBJ databases">
        <title>Transcriptomic and genomic resources for Thalictrum thalictroides and T. hernandezii: Facilitating candidate gene discovery in an emerging model plant lineage.</title>
        <authorList>
            <person name="Arias T."/>
            <person name="Riano-Pachon D.M."/>
            <person name="Di Stilio V.S."/>
        </authorList>
    </citation>
    <scope>NUCLEOTIDE SEQUENCE [LARGE SCALE GENOMIC DNA]</scope>
    <source>
        <strain evidence="11">cv. WT478/WT964</strain>
        <tissue evidence="10">Leaves</tissue>
    </source>
</reference>
<comment type="catalytic activity">
    <reaction evidence="6">
        <text>a 5'-end (N(7)-methyl 5'-triphosphoguanosine)-ribonucleoside in snRNA + S-adenosyl-L-methionine = a 5'-end (N(2),N(7)-dimethyl 5'-triphosphoguanosine)-ribonucleoside in snRNA + S-adenosyl-L-homocysteine + H(+)</text>
        <dbReference type="Rhea" id="RHEA:78471"/>
        <dbReference type="Rhea" id="RHEA-COMP:19085"/>
        <dbReference type="Rhea" id="RHEA-COMP:19087"/>
        <dbReference type="ChEBI" id="CHEBI:15378"/>
        <dbReference type="ChEBI" id="CHEBI:57856"/>
        <dbReference type="ChEBI" id="CHEBI:59789"/>
        <dbReference type="ChEBI" id="CHEBI:156461"/>
        <dbReference type="ChEBI" id="CHEBI:172880"/>
    </reaction>
    <physiologicalReaction direction="left-to-right" evidence="6">
        <dbReference type="Rhea" id="RHEA:78472"/>
    </physiologicalReaction>
</comment>
<dbReference type="Pfam" id="PF09445">
    <property type="entry name" value="Methyltransf_15"/>
    <property type="match status" value="1"/>
</dbReference>
<dbReference type="InterPro" id="IPR001202">
    <property type="entry name" value="WW_dom"/>
</dbReference>
<evidence type="ECO:0000256" key="3">
    <source>
        <dbReference type="ARBA" id="ARBA00047418"/>
    </source>
</evidence>
<dbReference type="CDD" id="cd00201">
    <property type="entry name" value="WW"/>
    <property type="match status" value="1"/>
</dbReference>
<evidence type="ECO:0000256" key="5">
    <source>
        <dbReference type="ARBA" id="ARBA00048763"/>
    </source>
</evidence>
<dbReference type="FunFam" id="3.40.50.150:FF:000305">
    <property type="entry name" value="S-adenosyl-L-methionine-dependent methyltransferase superfamily protein"/>
    <property type="match status" value="1"/>
</dbReference>
<protein>
    <recommendedName>
        <fullName evidence="1">Trimethylguanosine synthase</fullName>
    </recommendedName>
    <alternativeName>
        <fullName evidence="7">Cap-specific guanine-N(2) methyltransferase</fullName>
    </alternativeName>
</protein>
<comment type="catalytic activity">
    <reaction evidence="5">
        <text>a 5'-end (N(2),N(7)-dimethyl 5'-triphosphoguanosine)-ribonucleoside in snRNA + S-adenosyl-L-methionine = a 5'-end (N(2),N(2),N(7)-trimethyl 5'-triphosphoguanosine)-ribonucleoside in snRNA + S-adenosyl-L-homocysteine + H(+)</text>
        <dbReference type="Rhea" id="RHEA:78479"/>
        <dbReference type="Rhea" id="RHEA-COMP:19087"/>
        <dbReference type="Rhea" id="RHEA-COMP:19089"/>
        <dbReference type="ChEBI" id="CHEBI:15378"/>
        <dbReference type="ChEBI" id="CHEBI:57856"/>
        <dbReference type="ChEBI" id="CHEBI:59789"/>
        <dbReference type="ChEBI" id="CHEBI:167623"/>
        <dbReference type="ChEBI" id="CHEBI:172880"/>
    </reaction>
    <physiologicalReaction direction="left-to-right" evidence="5">
        <dbReference type="Rhea" id="RHEA:78480"/>
    </physiologicalReaction>
</comment>
<accession>A0A7J6WJS2</accession>
<sequence length="757" mass="84320">MAVESENEAPAIKALGSLFKLTEVYLWDDDYVDNGFSANKKFQYSTNSASSKLDSTFIDDTHILEGMELTEQMNALGLPVSFNTSKKGSVMKKSKRKGTKVKPTFDHEDIIDGVVDVSKVGEVVSAINFLDKTSVSLCCIPTLSRSETSYSDIAEEVGKPHCSYNGESVSMDEICEVITGVVDNCGVDHDSVPCEVISNGNTDVAALPSNGDGDTSPQNALQGSFVDLQLDGHINLECSLLSYYGSESSKLCVDTKTEEPYIHDLSVSSQSPVMKDEYDNYKQCGEFGDWSTYWDAFYMRNYFYNVKTHETTWNPPPGVEYEAFSEGEPKCDLIVDTAKKDFMSELPTVEVLDPYDLRDTSQLLEEITSSNNSLGHSTHQSASGFEPDAGSVISHRDVSTIYRSHQRSDELEMLASLSEIGKNSDGEASLYTVSITQDDINSQLVSAEDWGNHLQKTPTNPETDGMNDYNSSNDQVLDVDRLTTTINKYSEENWKDIQLEYMAPLMDDFERQQDLVPSEKKKKKVRRTSTQTRLSEYNTELELEGLPQEVTDGIVKYWLQRYSLFSKFDDGIQMDKEGWFSVTPESIARHHAARCGGGIVIDSFTGVGGNAIQLAKRVSHVIAIDIDPQRIEYAQQNAAIYGVDGIIDFIKGDFFQLAPKMKADTVFLSPPWGGPDYAKVQSYSIKTMLKPHDGHFLFKTSRGIAPKIVMFLPRNVDLDQLAELSLSAHPPWKLEVEKNFLNGKLKAITAYFSDTLV</sequence>
<evidence type="ECO:0000256" key="6">
    <source>
        <dbReference type="ARBA" id="ARBA00049075"/>
    </source>
</evidence>
<evidence type="ECO:0000259" key="9">
    <source>
        <dbReference type="PROSITE" id="PS50020"/>
    </source>
</evidence>
<comment type="catalytic activity">
    <reaction evidence="4">
        <text>a 5'-end (N(7)-methyl 5'-triphosphoguanosine)-ribonucleoside in snoRNA + S-adenosyl-L-methionine = a 5'-end (N(2),N(7)-dimethyl 5'-triphosphoguanosine)-ribonucleoside in snoRNA + S-adenosyl-L-homocysteine + H(+)</text>
        <dbReference type="Rhea" id="RHEA:78475"/>
        <dbReference type="Rhea" id="RHEA-COMP:19086"/>
        <dbReference type="Rhea" id="RHEA-COMP:19088"/>
        <dbReference type="ChEBI" id="CHEBI:15378"/>
        <dbReference type="ChEBI" id="CHEBI:57856"/>
        <dbReference type="ChEBI" id="CHEBI:59789"/>
        <dbReference type="ChEBI" id="CHEBI:156461"/>
        <dbReference type="ChEBI" id="CHEBI:172880"/>
    </reaction>
    <physiologicalReaction direction="left-to-right" evidence="4">
        <dbReference type="Rhea" id="RHEA:78476"/>
    </physiologicalReaction>
</comment>
<dbReference type="PROSITE" id="PS01159">
    <property type="entry name" value="WW_DOMAIN_1"/>
    <property type="match status" value="1"/>
</dbReference>
<dbReference type="GO" id="GO:0071164">
    <property type="term" value="F:RNA cap trimethylguanosine synthase activity"/>
    <property type="evidence" value="ECO:0007669"/>
    <property type="project" value="TreeGrafter"/>
</dbReference>
<evidence type="ECO:0000256" key="7">
    <source>
        <dbReference type="ARBA" id="ARBA00049790"/>
    </source>
</evidence>
<dbReference type="InterPro" id="IPR029063">
    <property type="entry name" value="SAM-dependent_MTases_sf"/>
</dbReference>
<feature type="region of interest" description="Disordered" evidence="8">
    <location>
        <begin position="371"/>
        <end position="390"/>
    </location>
</feature>
<dbReference type="InterPro" id="IPR019012">
    <property type="entry name" value="RNA_cap_Gua-N2-MeTrfase"/>
</dbReference>